<evidence type="ECO:0000256" key="2">
    <source>
        <dbReference type="PROSITE-ProRule" id="PRU00104"/>
    </source>
</evidence>
<dbReference type="EMBL" id="JBJQND010000013">
    <property type="protein sequence ID" value="KAL3858064.1"/>
    <property type="molecule type" value="Genomic_DNA"/>
</dbReference>
<evidence type="ECO:0000313" key="4">
    <source>
        <dbReference type="EMBL" id="KAL3858064.1"/>
    </source>
</evidence>
<evidence type="ECO:0000313" key="5">
    <source>
        <dbReference type="Proteomes" id="UP001634394"/>
    </source>
</evidence>
<protein>
    <recommendedName>
        <fullName evidence="3">HECT domain-containing protein</fullName>
    </recommendedName>
</protein>
<reference evidence="4 5" key="1">
    <citation type="submission" date="2024-11" db="EMBL/GenBank/DDBJ databases">
        <title>Chromosome-level genome assembly of the freshwater bivalve Anodonta woodiana.</title>
        <authorList>
            <person name="Chen X."/>
        </authorList>
    </citation>
    <scope>NUCLEOTIDE SEQUENCE [LARGE SCALE GENOMIC DNA]</scope>
    <source>
        <strain evidence="4">MN2024</strain>
        <tissue evidence="4">Gills</tissue>
    </source>
</reference>
<gene>
    <name evidence="4" type="ORF">ACJMK2_012680</name>
</gene>
<keyword evidence="1 2" id="KW-0833">Ubl conjugation pathway</keyword>
<organism evidence="4 5">
    <name type="scientific">Sinanodonta woodiana</name>
    <name type="common">Chinese pond mussel</name>
    <name type="synonym">Anodonta woodiana</name>
    <dbReference type="NCBI Taxonomy" id="1069815"/>
    <lineage>
        <taxon>Eukaryota</taxon>
        <taxon>Metazoa</taxon>
        <taxon>Spiralia</taxon>
        <taxon>Lophotrochozoa</taxon>
        <taxon>Mollusca</taxon>
        <taxon>Bivalvia</taxon>
        <taxon>Autobranchia</taxon>
        <taxon>Heteroconchia</taxon>
        <taxon>Palaeoheterodonta</taxon>
        <taxon>Unionida</taxon>
        <taxon>Unionoidea</taxon>
        <taxon>Unionidae</taxon>
        <taxon>Unioninae</taxon>
        <taxon>Sinanodonta</taxon>
    </lineage>
</organism>
<name>A0ABD3V908_SINWO</name>
<comment type="caution">
    <text evidence="4">The sequence shown here is derived from an EMBL/GenBank/DDBJ whole genome shotgun (WGS) entry which is preliminary data.</text>
</comment>
<dbReference type="PROSITE" id="PS50237">
    <property type="entry name" value="HECT"/>
    <property type="match status" value="1"/>
</dbReference>
<proteinExistence type="predicted"/>
<dbReference type="AlphaFoldDB" id="A0ABD3V908"/>
<dbReference type="InterPro" id="IPR035983">
    <property type="entry name" value="Hect_E3_ubiquitin_ligase"/>
</dbReference>
<dbReference type="SUPFAM" id="SSF56204">
    <property type="entry name" value="Hect, E3 ligase catalytic domain"/>
    <property type="match status" value="1"/>
</dbReference>
<evidence type="ECO:0000256" key="1">
    <source>
        <dbReference type="ARBA" id="ARBA00022786"/>
    </source>
</evidence>
<feature type="active site" description="Glycyl thioester intermediate" evidence="2">
    <location>
        <position position="645"/>
    </location>
</feature>
<accession>A0ABD3V908</accession>
<sequence length="680" mass="77450">MEEFLRHRKISEDIITRMKEDGIDVTVISMMDVEQLQKYLPRYGDCLATIAYAKQQRTLEDTASSCSDRKRSLRDRLLEKLRATGNRKEHFRRAVPQAGNINAKKILRKVEIGWLNTYGISGQKQVRSTYGGGTRAVQVHIDATVSDILSTGKELFFPSGISKKGKVDDFDFYLADQTGEKLSDQLTLKDIYESTKLKTLRLYVVTTAHTRYLNGNNSKERNNTEPDISAQLIHPNQSDLVQKSPQVQAEDNIRAISSVSTTELQIPYSNQDEHIMGLEESKTSFNNTYHGDCFEKNSIHYFGSNDNLPSISPNHDVCDLTLDSHEFLMTAGHSQEQFQPAIDLSQALDDISVKTILLHRSNLQEEMLQYFKASDILNTTLKFKFVNECGHDADGVSRDAYAAFWESFFLRNADGEVYRIPVLSQDYGQEEWEAVGRILIKGYKEHKYYPISLAPAFFIAVVHGENSVTPQLLKDSFLLYISQSEKDVIEAVERGTQYDQNELLFLLDRFQCHKIPEQSEMASIIVQIAHKVLIQESKYALDAISGVGEGVWQIDFPDTESILTLYGRLDPTIPKVIELLCASPRTKEENASIGFLHRFIRGRNKLQLRKLLRFLTGSDVICVDKIDIQFIVRHGKGRLPSIHTCGTMLELPSTYANYPDFRSEWESMLDSKECMEMNIV</sequence>
<dbReference type="Pfam" id="PF00632">
    <property type="entry name" value="HECT"/>
    <property type="match status" value="1"/>
</dbReference>
<dbReference type="Gene3D" id="3.90.1750.10">
    <property type="entry name" value="Hect, E3 ligase catalytic domains"/>
    <property type="match status" value="1"/>
</dbReference>
<dbReference type="InterPro" id="IPR000569">
    <property type="entry name" value="HECT_dom"/>
</dbReference>
<feature type="domain" description="HECT" evidence="3">
    <location>
        <begin position="593"/>
        <end position="652"/>
    </location>
</feature>
<dbReference type="Gene3D" id="3.30.2410.10">
    <property type="entry name" value="Hect, E3 ligase catalytic domain"/>
    <property type="match status" value="1"/>
</dbReference>
<evidence type="ECO:0000259" key="3">
    <source>
        <dbReference type="PROSITE" id="PS50237"/>
    </source>
</evidence>
<dbReference type="Proteomes" id="UP001634394">
    <property type="component" value="Unassembled WGS sequence"/>
</dbReference>
<keyword evidence="5" id="KW-1185">Reference proteome</keyword>